<comment type="function">
    <text evidence="1">Condensation of UDP-2,3-diacylglucosamine and 2,3-diacylglucosamine-1-phosphate to form lipid A disaccharide, a precursor of lipid A, a phosphorylated glycolipid that anchors the lipopolysaccharide to the outer membrane of the cell.</text>
</comment>
<dbReference type="PANTHER" id="PTHR30372">
    <property type="entry name" value="LIPID-A-DISACCHARIDE SYNTHASE"/>
    <property type="match status" value="1"/>
</dbReference>
<comment type="catalytic activity">
    <reaction evidence="10">
        <text>a lipid X + a UDP-2-N,3-O-bis[(3R)-3-hydroxyacyl]-alpha-D-glucosamine = a lipid A disaccharide + UDP + H(+)</text>
        <dbReference type="Rhea" id="RHEA:67828"/>
        <dbReference type="ChEBI" id="CHEBI:15378"/>
        <dbReference type="ChEBI" id="CHEBI:58223"/>
        <dbReference type="ChEBI" id="CHEBI:137748"/>
        <dbReference type="ChEBI" id="CHEBI:176338"/>
        <dbReference type="ChEBI" id="CHEBI:176343"/>
        <dbReference type="EC" id="2.4.1.182"/>
    </reaction>
</comment>
<keyword evidence="7 12" id="KW-0328">Glycosyltransferase</keyword>
<dbReference type="Pfam" id="PF02684">
    <property type="entry name" value="LpxB"/>
    <property type="match status" value="1"/>
</dbReference>
<accession>A0A520MXL1</accession>
<evidence type="ECO:0000256" key="7">
    <source>
        <dbReference type="ARBA" id="ARBA00022676"/>
    </source>
</evidence>
<dbReference type="GO" id="GO:0008915">
    <property type="term" value="F:lipid-A-disaccharide synthase activity"/>
    <property type="evidence" value="ECO:0007669"/>
    <property type="project" value="UniProtKB-UniRule"/>
</dbReference>
<dbReference type="EMBL" id="SHBH01000022">
    <property type="protein sequence ID" value="RZO25944.1"/>
    <property type="molecule type" value="Genomic_DNA"/>
</dbReference>
<keyword evidence="6" id="KW-0441">Lipid A biosynthesis</keyword>
<evidence type="ECO:0000256" key="4">
    <source>
        <dbReference type="ARBA" id="ARBA00020902"/>
    </source>
</evidence>
<keyword evidence="9" id="KW-0443">Lipid metabolism</keyword>
<evidence type="ECO:0000313" key="13">
    <source>
        <dbReference type="Proteomes" id="UP000319384"/>
    </source>
</evidence>
<keyword evidence="5" id="KW-0444">Lipid biosynthesis</keyword>
<evidence type="ECO:0000256" key="5">
    <source>
        <dbReference type="ARBA" id="ARBA00022516"/>
    </source>
</evidence>
<dbReference type="EC" id="2.4.1.182" evidence="3 11"/>
<comment type="similarity">
    <text evidence="2">Belongs to the LpxB family.</text>
</comment>
<dbReference type="Proteomes" id="UP000319384">
    <property type="component" value="Unassembled WGS sequence"/>
</dbReference>
<evidence type="ECO:0000256" key="1">
    <source>
        <dbReference type="ARBA" id="ARBA00002056"/>
    </source>
</evidence>
<organism evidence="12 13">
    <name type="scientific">SAR86 cluster bacterium</name>
    <dbReference type="NCBI Taxonomy" id="2030880"/>
    <lineage>
        <taxon>Bacteria</taxon>
        <taxon>Pseudomonadati</taxon>
        <taxon>Pseudomonadota</taxon>
        <taxon>Gammaproteobacteria</taxon>
        <taxon>SAR86 cluster</taxon>
    </lineage>
</organism>
<dbReference type="GO" id="GO:0009245">
    <property type="term" value="P:lipid A biosynthetic process"/>
    <property type="evidence" value="ECO:0007669"/>
    <property type="project" value="UniProtKB-UniRule"/>
</dbReference>
<comment type="caution">
    <text evidence="12">The sequence shown here is derived from an EMBL/GenBank/DDBJ whole genome shotgun (WGS) entry which is preliminary data.</text>
</comment>
<gene>
    <name evidence="12" type="primary">lpxB</name>
    <name evidence="12" type="ORF">EVA95_02820</name>
</gene>
<dbReference type="GO" id="GO:0016020">
    <property type="term" value="C:membrane"/>
    <property type="evidence" value="ECO:0007669"/>
    <property type="project" value="GOC"/>
</dbReference>
<evidence type="ECO:0000256" key="2">
    <source>
        <dbReference type="ARBA" id="ARBA00007868"/>
    </source>
</evidence>
<evidence type="ECO:0000256" key="9">
    <source>
        <dbReference type="ARBA" id="ARBA00023098"/>
    </source>
</evidence>
<dbReference type="AlphaFoldDB" id="A0A520MXL1"/>
<keyword evidence="8 12" id="KW-0808">Transferase</keyword>
<evidence type="ECO:0000256" key="6">
    <source>
        <dbReference type="ARBA" id="ARBA00022556"/>
    </source>
</evidence>
<evidence type="ECO:0000256" key="8">
    <source>
        <dbReference type="ARBA" id="ARBA00022679"/>
    </source>
</evidence>
<dbReference type="InterPro" id="IPR003835">
    <property type="entry name" value="Glyco_trans_19"/>
</dbReference>
<proteinExistence type="inferred from homology"/>
<dbReference type="SUPFAM" id="SSF53756">
    <property type="entry name" value="UDP-Glycosyltransferase/glycogen phosphorylase"/>
    <property type="match status" value="1"/>
</dbReference>
<evidence type="ECO:0000313" key="12">
    <source>
        <dbReference type="EMBL" id="RZO25944.1"/>
    </source>
</evidence>
<reference evidence="12 13" key="1">
    <citation type="submission" date="2019-02" db="EMBL/GenBank/DDBJ databases">
        <title>Prokaryotic population dynamics and viral predation in marine succession experiment using metagenomics: the confinement effect.</title>
        <authorList>
            <person name="Haro-Moreno J.M."/>
            <person name="Rodriguez-Valera F."/>
            <person name="Lopez-Perez M."/>
        </authorList>
    </citation>
    <scope>NUCLEOTIDE SEQUENCE [LARGE SCALE GENOMIC DNA]</scope>
    <source>
        <strain evidence="12">MED-G162</strain>
    </source>
</reference>
<dbReference type="PANTHER" id="PTHR30372:SF4">
    <property type="entry name" value="LIPID-A-DISACCHARIDE SYNTHASE, MITOCHONDRIAL-RELATED"/>
    <property type="match status" value="1"/>
</dbReference>
<protein>
    <recommendedName>
        <fullName evidence="4 11">Lipid-A-disaccharide synthase</fullName>
        <ecNumber evidence="3 11">2.4.1.182</ecNumber>
    </recommendedName>
</protein>
<evidence type="ECO:0000256" key="11">
    <source>
        <dbReference type="NCBIfam" id="TIGR00215"/>
    </source>
</evidence>
<sequence>MFAKESLNIGVVCGEHSGDRLGYGLINEIKKNVNVNLYGVGGPKLESLGFESEFNFSELNIMGLIEPIKNFKKLSKFRRSLIKLFINKDIDFFIGIDSPDFNMGIHKALKKAHSCKNIQVVSPSVWGWRQNRIKSILRNIDLTLCLFDFEDNYYKKVGHNSMHLGHPFSNLYKKDFGEVLKKYDLDNTKHYISVLPGSRKSEVKNMLPIYIDFIKDHLVNNPNYFYLIPVADKALMPIVNELFRGLNLPVMIKENAMRDFLSISDLSIATSGTATLESCILECPPIICYKTNFINYSIISRMLKIKDIGLPNLLFGKRYYNELLQKDCNKDNILKAALEITKLDEVNSKNANDLRALLKGKGYSGASRLLSSL</sequence>
<evidence type="ECO:0000256" key="3">
    <source>
        <dbReference type="ARBA" id="ARBA00012687"/>
    </source>
</evidence>
<name>A0A520MXL1_9GAMM</name>
<evidence type="ECO:0000256" key="10">
    <source>
        <dbReference type="ARBA" id="ARBA00048975"/>
    </source>
</evidence>
<dbReference type="GO" id="GO:0005543">
    <property type="term" value="F:phospholipid binding"/>
    <property type="evidence" value="ECO:0007669"/>
    <property type="project" value="TreeGrafter"/>
</dbReference>
<dbReference type="NCBIfam" id="TIGR00215">
    <property type="entry name" value="lpxB"/>
    <property type="match status" value="1"/>
</dbReference>